<reference evidence="2" key="1">
    <citation type="submission" date="2020-10" db="EMBL/GenBank/DDBJ databases">
        <authorList>
            <person name="Gilroy R."/>
        </authorList>
    </citation>
    <scope>NUCLEOTIDE SEQUENCE</scope>
    <source>
        <strain evidence="2">11300</strain>
    </source>
</reference>
<evidence type="ECO:0000259" key="1">
    <source>
        <dbReference type="Pfam" id="PF12682"/>
    </source>
</evidence>
<dbReference type="InterPro" id="IPR029039">
    <property type="entry name" value="Flavoprotein-like_sf"/>
</dbReference>
<organism evidence="2 3">
    <name type="scientific">Candidatus Fimisoma avicola</name>
    <dbReference type="NCBI Taxonomy" id="2840826"/>
    <lineage>
        <taxon>Bacteria</taxon>
        <taxon>Bacillati</taxon>
        <taxon>Bacillota</taxon>
        <taxon>Clostridia</taxon>
        <taxon>Eubacteriales</taxon>
        <taxon>Candidatus Fimisoma</taxon>
    </lineage>
</organism>
<comment type="caution">
    <text evidence="2">The sequence shown here is derived from an EMBL/GenBank/DDBJ whole genome shotgun (WGS) entry which is preliminary data.</text>
</comment>
<dbReference type="PANTHER" id="PTHR39201">
    <property type="entry name" value="EXPORTED PROTEIN-RELATED"/>
    <property type="match status" value="1"/>
</dbReference>
<dbReference type="Proteomes" id="UP000824091">
    <property type="component" value="Unassembled WGS sequence"/>
</dbReference>
<evidence type="ECO:0000313" key="3">
    <source>
        <dbReference type="Proteomes" id="UP000824091"/>
    </source>
</evidence>
<dbReference type="GO" id="GO:0016651">
    <property type="term" value="F:oxidoreductase activity, acting on NAD(P)H"/>
    <property type="evidence" value="ECO:0007669"/>
    <property type="project" value="UniProtKB-ARBA"/>
</dbReference>
<gene>
    <name evidence="2" type="ORF">IAD16_08030</name>
</gene>
<dbReference type="GO" id="GO:0010181">
    <property type="term" value="F:FMN binding"/>
    <property type="evidence" value="ECO:0007669"/>
    <property type="project" value="InterPro"/>
</dbReference>
<feature type="domain" description="Flavodoxin-like" evidence="1">
    <location>
        <begin position="25"/>
        <end position="167"/>
    </location>
</feature>
<accession>A0A9D1L8Y4</accession>
<dbReference type="InterPro" id="IPR008254">
    <property type="entry name" value="Flavodoxin/NO_synth"/>
</dbReference>
<dbReference type="PANTHER" id="PTHR39201:SF1">
    <property type="entry name" value="FLAVODOXIN-LIKE DOMAIN-CONTAINING PROTEIN"/>
    <property type="match status" value="1"/>
</dbReference>
<dbReference type="AlphaFoldDB" id="A0A9D1L8Y4"/>
<proteinExistence type="predicted"/>
<name>A0A9D1L8Y4_9FIRM</name>
<dbReference type="Gene3D" id="3.40.50.360">
    <property type="match status" value="1"/>
</dbReference>
<dbReference type="Pfam" id="PF12682">
    <property type="entry name" value="Flavodoxin_4"/>
    <property type="match status" value="1"/>
</dbReference>
<dbReference type="EMBL" id="DVMO01000121">
    <property type="protein sequence ID" value="HIU28311.1"/>
    <property type="molecule type" value="Genomic_DNA"/>
</dbReference>
<reference evidence="2" key="2">
    <citation type="journal article" date="2021" name="PeerJ">
        <title>Extensive microbial diversity within the chicken gut microbiome revealed by metagenomics and culture.</title>
        <authorList>
            <person name="Gilroy R."/>
            <person name="Ravi A."/>
            <person name="Getino M."/>
            <person name="Pursley I."/>
            <person name="Horton D.L."/>
            <person name="Alikhan N.F."/>
            <person name="Baker D."/>
            <person name="Gharbi K."/>
            <person name="Hall N."/>
            <person name="Watson M."/>
            <person name="Adriaenssens E.M."/>
            <person name="Foster-Nyarko E."/>
            <person name="Jarju S."/>
            <person name="Secka A."/>
            <person name="Antonio M."/>
            <person name="Oren A."/>
            <person name="Chaudhuri R.R."/>
            <person name="La Ragione R."/>
            <person name="Hildebrand F."/>
            <person name="Pallen M.J."/>
        </authorList>
    </citation>
    <scope>NUCLEOTIDE SEQUENCE</scope>
    <source>
        <strain evidence="2">11300</strain>
    </source>
</reference>
<sequence length="169" mass="18471">MAELIAFYSRAGENHVDGETKYLETGNTKIAAGIIQKITGADMVEIVPEKAYSPVYKECVAEAVKDWKNNARPAIAGCPETIEKYDTIYLGYPNYCGTMPMCVFTFLEKYDLTGKTIRPFCTNEGSGMGQSEEDIRKICPGAYVGSGLSIKGSTAADAGPDIKEWLQEK</sequence>
<dbReference type="SUPFAM" id="SSF52218">
    <property type="entry name" value="Flavoproteins"/>
    <property type="match status" value="1"/>
</dbReference>
<evidence type="ECO:0000313" key="2">
    <source>
        <dbReference type="EMBL" id="HIU28311.1"/>
    </source>
</evidence>
<protein>
    <submittedName>
        <fullName evidence="2">Flavodoxin</fullName>
    </submittedName>
</protein>